<dbReference type="NCBIfam" id="NF041766">
    <property type="entry name" value="choice_anch_U"/>
    <property type="match status" value="1"/>
</dbReference>
<proteinExistence type="predicted"/>
<dbReference type="SUPFAM" id="SSF49373">
    <property type="entry name" value="Invasin/intimin cell-adhesion fragments"/>
    <property type="match status" value="2"/>
</dbReference>
<evidence type="ECO:0000313" key="4">
    <source>
        <dbReference type="EMBL" id="MDR6764971.1"/>
    </source>
</evidence>
<comment type="caution">
    <text evidence="4">The sequence shown here is derived from an EMBL/GenBank/DDBJ whole genome shotgun (WGS) entry which is preliminary data.</text>
</comment>
<feature type="domain" description="Fibronectin type-III" evidence="3">
    <location>
        <begin position="908"/>
        <end position="998"/>
    </location>
</feature>
<evidence type="ECO:0000313" key="7">
    <source>
        <dbReference type="Proteomes" id="UP001253458"/>
    </source>
</evidence>
<dbReference type="Gene3D" id="2.60.40.2810">
    <property type="match status" value="1"/>
</dbReference>
<dbReference type="Gene3D" id="2.60.40.1080">
    <property type="match status" value="1"/>
</dbReference>
<sequence length="1252" mass="124485">MKWILGAALGLLLVAPSYAVNYAIQDGGAGSGCQNAWPPSIVGNYNENGTLNGVPRYDGGGWYLYRASIFGQDNWVVSNSLGSTDLNNSTIAFYAPSSSGTPVTGTAYNSTNSACGKINVQQGVTVPAPDAPTIGPLNSGVQPYISGGSTTVYWSGVPGVVGYKLDVATDAGFTTFHPGYNGLVITASPTPPTSATVAGLNNAGTTYYFRVRSYNGGGDSIPSATVSTTTVPASPSLEAASNVRADRFTANWNTATGADSYRLQVCTDAGFTACLASYNPADVSDSPALVSGLSQGTTYYYRVSAGNANGYSTYSGSASVTTNSRPTLTGSFMTAGAVNDNATIAPFTGITVSDANADAVSVQISYAAANGTLSGTGLTGSAGSYVLTAQAPATVTSNLRGLVFTPTYQQGPTGSTVTTTFTLVPNDGIDSGAANSATKVTTTMTNVAPSFVGAATSLTVNANAGATDVRSLLHVSDTDTGQTETWSTQTAPAHGLLTISGTAAPSGGTDIAPSGTITYTPAPNYSGNDSFAVRVSDGSDSAVRTITVTVQAVAPGAPTGAVATPGDRQASVGFSAPSSNGGVPIDGYTVTSTPEGLTGTGTHSPIVVPGLTNGTSYTFTVIATNAVGSSGASLPSAAVTPKGDQTITFANPGPQNFGTTPTLSATASSGLAVSFSSTTPGICTITGVGAMTLVSAGNCTIVAAQSGDSAWNAATTVSQTFAINAIAPGAPTIGTATGGNTQAFITFTAPSSNGGAPIDTYTATSSPGGKTGSCAGPPACTITVSSLTNGTDYTFTVTATNSAGTGAASASSNTVTPKSTQTITFTNPGSQTFGTNPDLRTLNGGATASSGLAVTFTSSTTGVCTVTSVGVLTFVTAGTCTIQADQAGNASYLPAAPVSHTFFVNAIVPGAPTNVVATAGNTQASVAFTAPTNTGGTTITGYTVTVSPADVAPINQANSPIVVSGLTNGQAYTFTVTAENSAGAGPASLPSNAVTPKAIQTITFNNPGAQNFGTAPTLTATADSGLIPTFTSSTPTVCTITSTGALTFVTAGNCTINADQAGNSSYLAATQVTRTFAVNAQLVVSGTVPGMTGTATATLSGGGANCTLNPSGTGFMAPGSVPGTLRLPHDGFEFVAAGCSGTVTLTLVYPDPLPAAIQFWKFGPATAGSSTSTWFAWSGASLSADRRTVVYTVTDNGVGDSDSTVGTIRDPFAPAFFISASVASIPVNNPWVLGLMVALMGWLGLRYQRPRR</sequence>
<keyword evidence="2" id="KW-0732">Signal</keyword>
<dbReference type="Pfam" id="PF00041">
    <property type="entry name" value="fn3"/>
    <property type="match status" value="3"/>
</dbReference>
<dbReference type="InterPro" id="IPR013783">
    <property type="entry name" value="Ig-like_fold"/>
</dbReference>
<organism evidence="4 7">
    <name type="scientific">Acidovorax delafieldii</name>
    <name type="common">Pseudomonas delafieldii</name>
    <dbReference type="NCBI Taxonomy" id="47920"/>
    <lineage>
        <taxon>Bacteria</taxon>
        <taxon>Pseudomonadati</taxon>
        <taxon>Pseudomonadota</taxon>
        <taxon>Betaproteobacteria</taxon>
        <taxon>Burkholderiales</taxon>
        <taxon>Comamonadaceae</taxon>
        <taxon>Acidovorax</taxon>
    </lineage>
</organism>
<dbReference type="Proteomes" id="UP001253458">
    <property type="component" value="Unassembled WGS sequence"/>
</dbReference>
<evidence type="ECO:0000256" key="1">
    <source>
        <dbReference type="SAM" id="Phobius"/>
    </source>
</evidence>
<keyword evidence="1" id="KW-1133">Transmembrane helix</keyword>
<evidence type="ECO:0000313" key="5">
    <source>
        <dbReference type="EMBL" id="MDR6835408.1"/>
    </source>
</evidence>
<gene>
    <name evidence="4" type="ORF">J2W88_000229</name>
    <name evidence="5" type="ORF">J2W93_000229</name>
</gene>
<keyword evidence="6" id="KW-1185">Reference proteome</keyword>
<evidence type="ECO:0000313" key="6">
    <source>
        <dbReference type="Proteomes" id="UP001249076"/>
    </source>
</evidence>
<feature type="chain" id="PRO_5042590307" evidence="2">
    <location>
        <begin position="20"/>
        <end position="1252"/>
    </location>
</feature>
<reference evidence="4 6" key="1">
    <citation type="submission" date="2023-07" db="EMBL/GenBank/DDBJ databases">
        <title>Sorghum-associated microbial communities from plants grown in Nebraska, USA.</title>
        <authorList>
            <person name="Schachtman D."/>
        </authorList>
    </citation>
    <scope>NUCLEOTIDE SEQUENCE</scope>
    <source>
        <strain evidence="5 6">BE105</strain>
        <strain evidence="4">BE69</strain>
    </source>
</reference>
<feature type="domain" description="Fibronectin type-III" evidence="3">
    <location>
        <begin position="231"/>
        <end position="325"/>
    </location>
</feature>
<evidence type="ECO:0000259" key="3">
    <source>
        <dbReference type="PROSITE" id="PS50853"/>
    </source>
</evidence>
<dbReference type="Pfam" id="PF17963">
    <property type="entry name" value="Big_9"/>
    <property type="match status" value="1"/>
</dbReference>
<dbReference type="InterPro" id="IPR008964">
    <property type="entry name" value="Invasin/intimin_cell_adhesion"/>
</dbReference>
<keyword evidence="1" id="KW-0812">Transmembrane</keyword>
<dbReference type="SMART" id="SM00060">
    <property type="entry name" value="FN3"/>
    <property type="match status" value="5"/>
</dbReference>
<feature type="domain" description="Fibronectin type-III" evidence="3">
    <location>
        <begin position="554"/>
        <end position="643"/>
    </location>
</feature>
<dbReference type="InterPro" id="IPR036116">
    <property type="entry name" value="FN3_sf"/>
</dbReference>
<dbReference type="InterPro" id="IPR053784">
    <property type="entry name" value="Choice_anch_U_dom"/>
</dbReference>
<dbReference type="Gene3D" id="2.60.40.10">
    <property type="entry name" value="Immunoglobulins"/>
    <property type="match status" value="5"/>
</dbReference>
<dbReference type="SUPFAM" id="SSF49265">
    <property type="entry name" value="Fibronectin type III"/>
    <property type="match status" value="3"/>
</dbReference>
<dbReference type="RefSeq" id="WP_209816786.1">
    <property type="nucleotide sequence ID" value="NZ_JAVDTL010000001.1"/>
</dbReference>
<dbReference type="PROSITE" id="PS50853">
    <property type="entry name" value="FN3"/>
    <property type="match status" value="4"/>
</dbReference>
<feature type="signal peptide" evidence="2">
    <location>
        <begin position="1"/>
        <end position="19"/>
    </location>
</feature>
<dbReference type="EMBL" id="JAVDTL010000001">
    <property type="protein sequence ID" value="MDR6764971.1"/>
    <property type="molecule type" value="Genomic_DNA"/>
</dbReference>
<dbReference type="AlphaFoldDB" id="A0AAJ2EYT5"/>
<accession>A0AAJ2EYT5</accession>
<feature type="transmembrane region" description="Helical" evidence="1">
    <location>
        <begin position="1230"/>
        <end position="1247"/>
    </location>
</feature>
<keyword evidence="1" id="KW-0472">Membrane</keyword>
<dbReference type="Proteomes" id="UP001249076">
    <property type="component" value="Unassembled WGS sequence"/>
</dbReference>
<evidence type="ECO:0000256" key="2">
    <source>
        <dbReference type="SAM" id="SignalP"/>
    </source>
</evidence>
<dbReference type="PANTHER" id="PTHR34720">
    <property type="entry name" value="MICROCYSTIN DEPENDENT PROTEIN"/>
    <property type="match status" value="1"/>
</dbReference>
<dbReference type="CDD" id="cd00063">
    <property type="entry name" value="FN3"/>
    <property type="match status" value="5"/>
</dbReference>
<dbReference type="PANTHER" id="PTHR34720:SF9">
    <property type="entry name" value="BLR4714 PROTEIN"/>
    <property type="match status" value="1"/>
</dbReference>
<feature type="domain" description="Fibronectin type-III" evidence="3">
    <location>
        <begin position="727"/>
        <end position="819"/>
    </location>
</feature>
<dbReference type="EMBL" id="JAVDTS010000001">
    <property type="protein sequence ID" value="MDR6835408.1"/>
    <property type="molecule type" value="Genomic_DNA"/>
</dbReference>
<dbReference type="InterPro" id="IPR003961">
    <property type="entry name" value="FN3_dom"/>
</dbReference>
<name>A0AAJ2EYT5_ACIDE</name>
<protein>
    <submittedName>
        <fullName evidence="4">Uncharacterized protein YccT (UPF0319 family)</fullName>
    </submittedName>
</protein>